<dbReference type="OrthoDB" id="41634at2759"/>
<evidence type="ECO:0000313" key="3">
    <source>
        <dbReference type="EMBL" id="CAE0689729.1"/>
    </source>
</evidence>
<accession>A0A7S3ZPE7</accession>
<organism evidence="3">
    <name type="scientific">Pelagomonas calceolata</name>
    <dbReference type="NCBI Taxonomy" id="35677"/>
    <lineage>
        <taxon>Eukaryota</taxon>
        <taxon>Sar</taxon>
        <taxon>Stramenopiles</taxon>
        <taxon>Ochrophyta</taxon>
        <taxon>Pelagophyceae</taxon>
        <taxon>Pelagomonadales</taxon>
        <taxon>Pelagomonadaceae</taxon>
        <taxon>Pelagomonas</taxon>
    </lineage>
</organism>
<evidence type="ECO:0000256" key="1">
    <source>
        <dbReference type="ARBA" id="ARBA00022679"/>
    </source>
</evidence>
<dbReference type="PANTHER" id="PTHR32385:SF15">
    <property type="entry name" value="INOSITOL PHOSPHOCERAMIDE MANNOSYLTRANSFERASE 1"/>
    <property type="match status" value="1"/>
</dbReference>
<sequence length="326" mass="36618">MRGAVGSSMLRWAALLPLIDALNTSTLNQWHHAQQSPICSRNTSLSKAIGVIPPLINTVYYTGRSDSDLKHLTAAHGGATWPAASTDIRWPSHYRFLYYDDDAMMKSMAQLDPLLAEVGVRGTLKAFRALRPGAFKADIWRYAMLWACGGIYVDGKMRLAQDWDAFLRKEMTIGKYTFDDGGDHLISCIDRWVTRLDRNQTIKGVWQGLLVSTPRHPDLLRVLRHVVDNVEKRRYFPDEGKLEMLYVTGPAAFARATQTPGSGWKGRIHLPCHMGNHGPQLRTIWGSGSVLFVQDAQLHEGLRGGPDQSYPELYKKHLTYVDDVGT</sequence>
<reference evidence="4" key="2">
    <citation type="submission" date="2021-11" db="EMBL/GenBank/DDBJ databases">
        <authorList>
            <consortium name="Genoscope - CEA"/>
            <person name="William W."/>
        </authorList>
    </citation>
    <scope>NUCLEOTIDE SEQUENCE</scope>
</reference>
<dbReference type="InterPro" id="IPR007577">
    <property type="entry name" value="GlycoTrfase_DXD_sugar-bd_CS"/>
</dbReference>
<dbReference type="EMBL" id="HBIW01006226">
    <property type="protein sequence ID" value="CAE0689729.1"/>
    <property type="molecule type" value="Transcribed_RNA"/>
</dbReference>
<keyword evidence="1" id="KW-0808">Transferase</keyword>
<dbReference type="InterPro" id="IPR051706">
    <property type="entry name" value="Glycosyltransferase_domain"/>
</dbReference>
<evidence type="ECO:0000313" key="5">
    <source>
        <dbReference type="Proteomes" id="UP000789595"/>
    </source>
</evidence>
<dbReference type="GO" id="GO:0000030">
    <property type="term" value="F:mannosyltransferase activity"/>
    <property type="evidence" value="ECO:0007669"/>
    <property type="project" value="TreeGrafter"/>
</dbReference>
<evidence type="ECO:0000256" key="2">
    <source>
        <dbReference type="SAM" id="SignalP"/>
    </source>
</evidence>
<dbReference type="InterPro" id="IPR029044">
    <property type="entry name" value="Nucleotide-diphossugar_trans"/>
</dbReference>
<dbReference type="EMBL" id="CAKKNE010000004">
    <property type="protein sequence ID" value="CAH0373039.1"/>
    <property type="molecule type" value="Genomic_DNA"/>
</dbReference>
<dbReference type="Gene3D" id="3.90.550.20">
    <property type="match status" value="1"/>
</dbReference>
<protein>
    <submittedName>
        <fullName evidence="3">Uncharacterized protein</fullName>
    </submittedName>
</protein>
<dbReference type="GO" id="GO:0016020">
    <property type="term" value="C:membrane"/>
    <property type="evidence" value="ECO:0007669"/>
    <property type="project" value="GOC"/>
</dbReference>
<keyword evidence="5" id="KW-1185">Reference proteome</keyword>
<name>A0A7S3ZPE7_9STRA</name>
<dbReference type="SUPFAM" id="SSF53448">
    <property type="entry name" value="Nucleotide-diphospho-sugar transferases"/>
    <property type="match status" value="1"/>
</dbReference>
<reference evidence="3" key="1">
    <citation type="submission" date="2021-01" db="EMBL/GenBank/DDBJ databases">
        <authorList>
            <person name="Corre E."/>
            <person name="Pelletier E."/>
            <person name="Niang G."/>
            <person name="Scheremetjew M."/>
            <person name="Finn R."/>
            <person name="Kale V."/>
            <person name="Holt S."/>
            <person name="Cochrane G."/>
            <person name="Meng A."/>
            <person name="Brown T."/>
            <person name="Cohen L."/>
        </authorList>
    </citation>
    <scope>NUCLEOTIDE SEQUENCE</scope>
    <source>
        <strain evidence="3">CCMP1756</strain>
    </source>
</reference>
<feature type="signal peptide" evidence="2">
    <location>
        <begin position="1"/>
        <end position="21"/>
    </location>
</feature>
<dbReference type="PANTHER" id="PTHR32385">
    <property type="entry name" value="MANNOSYL PHOSPHORYLINOSITOL CERAMIDE SYNTHASE"/>
    <property type="match status" value="1"/>
</dbReference>
<gene>
    <name evidence="3" type="ORF">PCAL00307_LOCUS5164</name>
    <name evidence="4" type="ORF">PECAL_4P02080</name>
</gene>
<dbReference type="Proteomes" id="UP000789595">
    <property type="component" value="Unassembled WGS sequence"/>
</dbReference>
<dbReference type="GO" id="GO:0051999">
    <property type="term" value="P:mannosyl-inositol phosphorylceramide biosynthetic process"/>
    <property type="evidence" value="ECO:0007669"/>
    <property type="project" value="TreeGrafter"/>
</dbReference>
<evidence type="ECO:0000313" key="4">
    <source>
        <dbReference type="EMBL" id="CAH0373039.1"/>
    </source>
</evidence>
<proteinExistence type="predicted"/>
<dbReference type="Pfam" id="PF04488">
    <property type="entry name" value="Gly_transf_sug"/>
    <property type="match status" value="1"/>
</dbReference>
<feature type="chain" id="PRO_5035593622" evidence="2">
    <location>
        <begin position="22"/>
        <end position="326"/>
    </location>
</feature>
<keyword evidence="2" id="KW-0732">Signal</keyword>
<dbReference type="AlphaFoldDB" id="A0A7S3ZPE7"/>